<evidence type="ECO:0000256" key="2">
    <source>
        <dbReference type="ARBA" id="ARBA00022559"/>
    </source>
</evidence>
<organism evidence="14 15">
    <name type="scientific">Kocuria tytonicola</name>
    <dbReference type="NCBI Taxonomy" id="2055946"/>
    <lineage>
        <taxon>Bacteria</taxon>
        <taxon>Bacillati</taxon>
        <taxon>Actinomycetota</taxon>
        <taxon>Actinomycetes</taxon>
        <taxon>Micrococcales</taxon>
        <taxon>Micrococcaceae</taxon>
        <taxon>Kocuria</taxon>
    </lineage>
</organism>
<proteinExistence type="inferred from homology"/>
<evidence type="ECO:0000256" key="6">
    <source>
        <dbReference type="ARBA" id="ARBA00023004"/>
    </source>
</evidence>
<evidence type="ECO:0000256" key="1">
    <source>
        <dbReference type="ARBA" id="ARBA00005329"/>
    </source>
</evidence>
<dbReference type="InterPro" id="IPR010582">
    <property type="entry name" value="Catalase_immune_responsive"/>
</dbReference>
<keyword evidence="7 11" id="KW-0376">Hydrogen peroxide</keyword>
<evidence type="ECO:0000256" key="10">
    <source>
        <dbReference type="PIRSR" id="PIRSR038928-2"/>
    </source>
</evidence>
<feature type="active site" evidence="9">
    <location>
        <position position="140"/>
    </location>
</feature>
<dbReference type="Proteomes" id="UP000277871">
    <property type="component" value="Unassembled WGS sequence"/>
</dbReference>
<dbReference type="FunFam" id="2.40.180.10:FF:000001">
    <property type="entry name" value="Catalase"/>
    <property type="match status" value="1"/>
</dbReference>
<dbReference type="GO" id="GO:0042744">
    <property type="term" value="P:hydrogen peroxide catabolic process"/>
    <property type="evidence" value="ECO:0007669"/>
    <property type="project" value="UniProtKB-KW"/>
</dbReference>
<keyword evidence="2 11" id="KW-0575">Peroxidase</keyword>
<feature type="compositionally biased region" description="Basic and acidic residues" evidence="12">
    <location>
        <begin position="1"/>
        <end position="11"/>
    </location>
</feature>
<dbReference type="EMBL" id="RDEX01000001">
    <property type="protein sequence ID" value="RLY94354.1"/>
    <property type="molecule type" value="Genomic_DNA"/>
</dbReference>
<dbReference type="PANTHER" id="PTHR11465">
    <property type="entry name" value="CATALASE"/>
    <property type="match status" value="1"/>
</dbReference>
<keyword evidence="4 10" id="KW-0479">Metal-binding</keyword>
<dbReference type="PROSITE" id="PS00437">
    <property type="entry name" value="CATALASE_1"/>
    <property type="match status" value="1"/>
</dbReference>
<dbReference type="PROSITE" id="PS51402">
    <property type="entry name" value="CATALASE_3"/>
    <property type="match status" value="1"/>
</dbReference>
<evidence type="ECO:0000256" key="9">
    <source>
        <dbReference type="PIRSR" id="PIRSR038928-1"/>
    </source>
</evidence>
<dbReference type="GO" id="GO:0020037">
    <property type="term" value="F:heme binding"/>
    <property type="evidence" value="ECO:0007669"/>
    <property type="project" value="InterPro"/>
</dbReference>
<protein>
    <recommendedName>
        <fullName evidence="11">Catalase</fullName>
        <ecNumber evidence="11">1.11.1.6</ecNumber>
    </recommendedName>
</protein>
<dbReference type="InterPro" id="IPR040333">
    <property type="entry name" value="Catalase_3"/>
</dbReference>
<evidence type="ECO:0000259" key="13">
    <source>
        <dbReference type="SMART" id="SM01060"/>
    </source>
</evidence>
<dbReference type="PROSITE" id="PS00438">
    <property type="entry name" value="CATALASE_2"/>
    <property type="match status" value="1"/>
</dbReference>
<feature type="region of interest" description="Disordered" evidence="12">
    <location>
        <begin position="1"/>
        <end position="34"/>
    </location>
</feature>
<keyword evidence="3 10" id="KW-0349">Heme</keyword>
<dbReference type="InterPro" id="IPR024708">
    <property type="entry name" value="Catalase_AS"/>
</dbReference>
<evidence type="ECO:0000256" key="8">
    <source>
        <dbReference type="ARBA" id="ARBA00049254"/>
    </source>
</evidence>
<evidence type="ECO:0000256" key="4">
    <source>
        <dbReference type="ARBA" id="ARBA00022723"/>
    </source>
</evidence>
<evidence type="ECO:0000256" key="7">
    <source>
        <dbReference type="ARBA" id="ARBA00023324"/>
    </source>
</evidence>
<keyword evidence="15" id="KW-1185">Reference proteome</keyword>
<comment type="cofactor">
    <cofactor evidence="10">
        <name>heme</name>
        <dbReference type="ChEBI" id="CHEBI:30413"/>
    </cofactor>
</comment>
<dbReference type="GO" id="GO:0046872">
    <property type="term" value="F:metal ion binding"/>
    <property type="evidence" value="ECO:0007669"/>
    <property type="project" value="UniProtKB-KW"/>
</dbReference>
<accession>A0A3L9L850</accession>
<comment type="caution">
    <text evidence="14">The sequence shown here is derived from an EMBL/GenBank/DDBJ whole genome shotgun (WGS) entry which is preliminary data.</text>
</comment>
<dbReference type="PRINTS" id="PR00067">
    <property type="entry name" value="CATALASE"/>
</dbReference>
<sequence>MSDTTPHEHGLRKTGSFTTNQEGQPVPTNADAHSLSVGADGPIVLHDSYVVEKLAAFDRERVPERVVHAKGAGAFGELEITEDVSQYTKAAVFQPGTKSPMLARFSTVAGEQGSPDTWRDPRGFALKFYTTEGNLDIVGNNTPIFFVRDGIKFPDFIHSQKRLPGSGMRDNTMQWDFWTQSPESAHQVTYLMGPRGIPKTYRHMNGYGSHTYQWSNEAGERFWVKYHFISDQGTEGLTGAEAEEIAGKDADAHRRDLFDSIEKGDFPSWTMYVQVMPYEDAKTYRFNPFDVTKTISKKDYPRIKVGKFTLNQNPLNYFAQIEQAAFSPSNTVPGVEISPDKMLMTRVFSYPDTHRHRIGANFADLPVNFPYRSEQNSYSQDGPMRYSFKHPNQPVYAPNTKGGPVAGVGPAVADNMRWESDGELLRTAATLHSEDDDFGQAGTLYREVFNDEEKAETVENIAGHIGDVTDATIKEAAFQYWEKVDADLGRRVREAEARNAGTDAYGI</sequence>
<dbReference type="AlphaFoldDB" id="A0A3L9L850"/>
<dbReference type="PANTHER" id="PTHR11465:SF9">
    <property type="entry name" value="CATALASE"/>
    <property type="match status" value="1"/>
</dbReference>
<dbReference type="GO" id="GO:0005737">
    <property type="term" value="C:cytoplasm"/>
    <property type="evidence" value="ECO:0007669"/>
    <property type="project" value="TreeGrafter"/>
</dbReference>
<feature type="compositionally biased region" description="Polar residues" evidence="12">
    <location>
        <begin position="15"/>
        <end position="27"/>
    </location>
</feature>
<dbReference type="SMART" id="SM01060">
    <property type="entry name" value="Catalase"/>
    <property type="match status" value="1"/>
</dbReference>
<evidence type="ECO:0000256" key="11">
    <source>
        <dbReference type="RuleBase" id="RU000498"/>
    </source>
</evidence>
<dbReference type="InterPro" id="IPR011614">
    <property type="entry name" value="Catalase_core"/>
</dbReference>
<keyword evidence="5 11" id="KW-0560">Oxidoreductase</keyword>
<comment type="catalytic activity">
    <reaction evidence="8 11">
        <text>2 H2O2 = O2 + 2 H2O</text>
        <dbReference type="Rhea" id="RHEA:20309"/>
        <dbReference type="ChEBI" id="CHEBI:15377"/>
        <dbReference type="ChEBI" id="CHEBI:15379"/>
        <dbReference type="ChEBI" id="CHEBI:16240"/>
        <dbReference type="EC" id="1.11.1.6"/>
    </reaction>
</comment>
<dbReference type="InterPro" id="IPR024711">
    <property type="entry name" value="Catalase_clade1/3"/>
</dbReference>
<dbReference type="PIRSF" id="PIRSF038928">
    <property type="entry name" value="Catalase_clade1-3"/>
    <property type="match status" value="1"/>
</dbReference>
<dbReference type="InterPro" id="IPR002226">
    <property type="entry name" value="Catalase_haem_BS"/>
</dbReference>
<feature type="domain" description="Catalase core" evidence="13">
    <location>
        <begin position="19"/>
        <end position="405"/>
    </location>
</feature>
<feature type="binding site" description="axial binding residue" evidence="10">
    <location>
        <position position="350"/>
    </location>
    <ligand>
        <name>heme</name>
        <dbReference type="ChEBI" id="CHEBI:30413"/>
    </ligand>
    <ligandPart>
        <name>Fe</name>
        <dbReference type="ChEBI" id="CHEBI:18248"/>
    </ligandPart>
</feature>
<reference evidence="14 15" key="1">
    <citation type="submission" date="2018-10" db="EMBL/GenBank/DDBJ databases">
        <title>Kocuria tytonicola, new bacteria from the preen glands of American barn owls (Tyto furcata).</title>
        <authorList>
            <person name="Braun M.S."/>
            <person name="Wang E."/>
            <person name="Zimmermann S."/>
            <person name="Boutin S."/>
            <person name="Wagner H."/>
            <person name="Wink M."/>
        </authorList>
    </citation>
    <scope>NUCLEOTIDE SEQUENCE [LARGE SCALE GENOMIC DNA]</scope>
    <source>
        <strain evidence="14 15">473</strain>
    </source>
</reference>
<keyword evidence="6 10" id="KW-0408">Iron</keyword>
<dbReference type="Gene3D" id="2.40.180.10">
    <property type="entry name" value="Catalase core domain"/>
    <property type="match status" value="1"/>
</dbReference>
<dbReference type="EC" id="1.11.1.6" evidence="11"/>
<dbReference type="GO" id="GO:0004096">
    <property type="term" value="F:catalase activity"/>
    <property type="evidence" value="ECO:0007669"/>
    <property type="project" value="UniProtKB-EC"/>
</dbReference>
<dbReference type="GO" id="GO:0042542">
    <property type="term" value="P:response to hydrogen peroxide"/>
    <property type="evidence" value="ECO:0007669"/>
    <property type="project" value="TreeGrafter"/>
</dbReference>
<name>A0A3L9L850_9MICC</name>
<evidence type="ECO:0000313" key="15">
    <source>
        <dbReference type="Proteomes" id="UP000277871"/>
    </source>
</evidence>
<evidence type="ECO:0000256" key="3">
    <source>
        <dbReference type="ARBA" id="ARBA00022617"/>
    </source>
</evidence>
<dbReference type="SUPFAM" id="SSF56634">
    <property type="entry name" value="Heme-dependent catalase-like"/>
    <property type="match status" value="1"/>
</dbReference>
<dbReference type="InterPro" id="IPR018028">
    <property type="entry name" value="Catalase"/>
</dbReference>
<evidence type="ECO:0000256" key="12">
    <source>
        <dbReference type="SAM" id="MobiDB-lite"/>
    </source>
</evidence>
<feature type="active site" evidence="9">
    <location>
        <position position="68"/>
    </location>
</feature>
<dbReference type="Pfam" id="PF06628">
    <property type="entry name" value="Catalase-rel"/>
    <property type="match status" value="1"/>
</dbReference>
<evidence type="ECO:0000313" key="14">
    <source>
        <dbReference type="EMBL" id="RLY94354.1"/>
    </source>
</evidence>
<evidence type="ECO:0000256" key="5">
    <source>
        <dbReference type="ARBA" id="ARBA00023002"/>
    </source>
</evidence>
<dbReference type="RefSeq" id="WP_121864247.1">
    <property type="nucleotide sequence ID" value="NZ_RDEX01000001.1"/>
</dbReference>
<dbReference type="Pfam" id="PF00199">
    <property type="entry name" value="Catalase"/>
    <property type="match status" value="1"/>
</dbReference>
<dbReference type="InterPro" id="IPR020835">
    <property type="entry name" value="Catalase_sf"/>
</dbReference>
<dbReference type="CDD" id="cd08156">
    <property type="entry name" value="catalase_clade_3"/>
    <property type="match status" value="1"/>
</dbReference>
<comment type="similarity">
    <text evidence="1 11">Belongs to the catalase family.</text>
</comment>
<gene>
    <name evidence="14" type="ORF">EAE32_03930</name>
</gene>